<dbReference type="Gene3D" id="3.40.630.10">
    <property type="entry name" value="Zn peptidases"/>
    <property type="match status" value="1"/>
</dbReference>
<dbReference type="GO" id="GO:0046872">
    <property type="term" value="F:metal ion binding"/>
    <property type="evidence" value="ECO:0007669"/>
    <property type="project" value="UniProtKB-KW"/>
</dbReference>
<evidence type="ECO:0000313" key="12">
    <source>
        <dbReference type="EMBL" id="CAL4066509.1"/>
    </source>
</evidence>
<feature type="binding site" evidence="10">
    <location>
        <position position="76"/>
    </location>
    <ligand>
        <name>Zn(2+)</name>
        <dbReference type="ChEBI" id="CHEBI:29105"/>
        <label>1</label>
    </ligand>
</feature>
<feature type="active site" description="Proton acceptor" evidence="9">
    <location>
        <position position="143"/>
    </location>
</feature>
<keyword evidence="5 10" id="KW-0479">Metal-binding</keyword>
<keyword evidence="4" id="KW-0963">Cytoplasm</keyword>
<dbReference type="InterPro" id="IPR002933">
    <property type="entry name" value="Peptidase_M20"/>
</dbReference>
<dbReference type="InterPro" id="IPR011650">
    <property type="entry name" value="Peptidase_M20_dimer"/>
</dbReference>
<evidence type="ECO:0000256" key="10">
    <source>
        <dbReference type="PIRSR" id="PIRSR036696-2"/>
    </source>
</evidence>
<evidence type="ECO:0000313" key="13">
    <source>
        <dbReference type="Proteomes" id="UP001497623"/>
    </source>
</evidence>
<evidence type="ECO:0000256" key="6">
    <source>
        <dbReference type="ARBA" id="ARBA00022801"/>
    </source>
</evidence>
<keyword evidence="7 10" id="KW-0862">Zinc</keyword>
<evidence type="ECO:0000256" key="4">
    <source>
        <dbReference type="ARBA" id="ARBA00022490"/>
    </source>
</evidence>
<evidence type="ECO:0000259" key="11">
    <source>
        <dbReference type="Pfam" id="PF07687"/>
    </source>
</evidence>
<dbReference type="Pfam" id="PF07687">
    <property type="entry name" value="M20_dimer"/>
    <property type="match status" value="1"/>
</dbReference>
<dbReference type="PIRSF" id="PIRSF036696">
    <property type="entry name" value="ACY-1"/>
    <property type="match status" value="1"/>
</dbReference>
<dbReference type="GO" id="GO:0005737">
    <property type="term" value="C:cytoplasm"/>
    <property type="evidence" value="ECO:0007669"/>
    <property type="project" value="UniProtKB-SubCell"/>
</dbReference>
<evidence type="ECO:0000256" key="2">
    <source>
        <dbReference type="ARBA" id="ARBA00006247"/>
    </source>
</evidence>
<comment type="cofactor">
    <cofactor evidence="10">
        <name>Zn(2+)</name>
        <dbReference type="ChEBI" id="CHEBI:29105"/>
    </cofactor>
    <text evidence="10">Binds 2 Zn(2+) ions per subunit.</text>
</comment>
<dbReference type="GO" id="GO:0004046">
    <property type="term" value="F:aminoacylase activity"/>
    <property type="evidence" value="ECO:0007669"/>
    <property type="project" value="UniProtKB-EC"/>
</dbReference>
<dbReference type="SUPFAM" id="SSF53187">
    <property type="entry name" value="Zn-dependent exopeptidases"/>
    <property type="match status" value="1"/>
</dbReference>
<evidence type="ECO:0000256" key="1">
    <source>
        <dbReference type="ARBA" id="ARBA00004496"/>
    </source>
</evidence>
<feature type="binding site" evidence="10">
    <location>
        <position position="109"/>
    </location>
    <ligand>
        <name>Zn(2+)</name>
        <dbReference type="ChEBI" id="CHEBI:29105"/>
        <label>1</label>
    </ligand>
</feature>
<feature type="binding site" evidence="10">
    <location>
        <position position="171"/>
    </location>
    <ligand>
        <name>Zn(2+)</name>
        <dbReference type="ChEBI" id="CHEBI:29105"/>
        <label>1</label>
    </ligand>
</feature>
<dbReference type="Gene3D" id="3.30.70.360">
    <property type="match status" value="1"/>
</dbReference>
<gene>
    <name evidence="12" type="ORF">MNOR_LOCUS5756</name>
</gene>
<dbReference type="PANTHER" id="PTHR45892:SF1">
    <property type="entry name" value="AMINOACYLASE-1"/>
    <property type="match status" value="1"/>
</dbReference>
<keyword evidence="13" id="KW-1185">Reference proteome</keyword>
<feature type="binding site" evidence="10">
    <location>
        <position position="109"/>
    </location>
    <ligand>
        <name>Zn(2+)</name>
        <dbReference type="ChEBI" id="CHEBI:29105"/>
        <label>2</label>
    </ligand>
</feature>
<protein>
    <recommendedName>
        <fullName evidence="3">N-acyl-aliphatic-L-amino acid amidohydrolase</fullName>
        <ecNumber evidence="3">3.5.1.14</ecNumber>
    </recommendedName>
    <alternativeName>
        <fullName evidence="8">N-acyl-L-amino-acid amidohydrolase</fullName>
    </alternativeName>
</protein>
<dbReference type="FunFam" id="3.30.70.360:FF:000005">
    <property type="entry name" value="Putative Aminoacylase-1"/>
    <property type="match status" value="1"/>
</dbReference>
<dbReference type="EC" id="3.5.1.14" evidence="3"/>
<proteinExistence type="inferred from homology"/>
<sequence length="400" mass="45054">MTKGKIICLYFKNDYISIKMIATKPERKSCVKFLQEQSKELGAKCQVVECSPGNPAVIMTVTGHQTCLSLLFVVTHILLRKIIVEHWKYEPFSAHKDESGNIFGRGTQDMKCVGIQYLEALKQLATEGKIFRRTIHLTFVPEEELGGRLGMGELVKTKCFKEMNVGFALDEGYANPTEKFSVFYSQRSPWWVLLSCPGQPGHGSQFLPNNAGVKLQKVINSFMNFRKSELQRLKTNPSLNLGDVTTVNLTMLEGGVQFNVVPAELKVGFDIRLAPTVNQEEFEAMIQQWCRDAGDGITYECLQKVKSQPITCTENGKSAWWDAFSRGCKEHNVELVKEVFPASTDLKYIRTLGIPALGFSPMNNTPILLHDHNEFLNENIFLKGIDIYKTIITELANVKA</sequence>
<evidence type="ECO:0000256" key="9">
    <source>
        <dbReference type="PIRSR" id="PIRSR036696-1"/>
    </source>
</evidence>
<dbReference type="EMBL" id="CAXKWB010002282">
    <property type="protein sequence ID" value="CAL4066509.1"/>
    <property type="molecule type" value="Genomic_DNA"/>
</dbReference>
<dbReference type="InterPro" id="IPR052083">
    <property type="entry name" value="Aminoacylase-1_M20A"/>
</dbReference>
<name>A0AAV2Q044_MEGNR</name>
<dbReference type="FunFam" id="1.10.150.900:FF:000001">
    <property type="entry name" value="Aminoacylase-1, putative"/>
    <property type="match status" value="1"/>
</dbReference>
<keyword evidence="6" id="KW-0378">Hydrolase</keyword>
<dbReference type="PANTHER" id="PTHR45892">
    <property type="entry name" value="AMINOACYLASE-1"/>
    <property type="match status" value="1"/>
</dbReference>
<feature type="non-terminal residue" evidence="12">
    <location>
        <position position="400"/>
    </location>
</feature>
<comment type="caution">
    <text evidence="12">The sequence shown here is derived from an EMBL/GenBank/DDBJ whole genome shotgun (WGS) entry which is preliminary data.</text>
</comment>
<comment type="subcellular location">
    <subcellularLocation>
        <location evidence="1">Cytoplasm</location>
    </subcellularLocation>
</comment>
<dbReference type="Gene3D" id="1.10.150.900">
    <property type="match status" value="1"/>
</dbReference>
<evidence type="ECO:0000256" key="7">
    <source>
        <dbReference type="ARBA" id="ARBA00022833"/>
    </source>
</evidence>
<dbReference type="AlphaFoldDB" id="A0AAV2Q044"/>
<dbReference type="InterPro" id="IPR010159">
    <property type="entry name" value="N-acyl_aa_amidohydrolase"/>
</dbReference>
<dbReference type="NCBIfam" id="TIGR01880">
    <property type="entry name" value="Ac-peptdase-euk"/>
    <property type="match status" value="1"/>
</dbReference>
<dbReference type="Proteomes" id="UP001497623">
    <property type="component" value="Unassembled WGS sequence"/>
</dbReference>
<reference evidence="12 13" key="1">
    <citation type="submission" date="2024-05" db="EMBL/GenBank/DDBJ databases">
        <authorList>
            <person name="Wallberg A."/>
        </authorList>
    </citation>
    <scope>NUCLEOTIDE SEQUENCE [LARGE SCALE GENOMIC DNA]</scope>
</reference>
<dbReference type="GO" id="GO:0006520">
    <property type="term" value="P:amino acid metabolic process"/>
    <property type="evidence" value="ECO:0007669"/>
    <property type="project" value="InterPro"/>
</dbReference>
<dbReference type="Pfam" id="PF01546">
    <property type="entry name" value="Peptidase_M20"/>
    <property type="match status" value="1"/>
</dbReference>
<evidence type="ECO:0000256" key="5">
    <source>
        <dbReference type="ARBA" id="ARBA00022723"/>
    </source>
</evidence>
<organism evidence="12 13">
    <name type="scientific">Meganyctiphanes norvegica</name>
    <name type="common">Northern krill</name>
    <name type="synonym">Thysanopoda norvegica</name>
    <dbReference type="NCBI Taxonomy" id="48144"/>
    <lineage>
        <taxon>Eukaryota</taxon>
        <taxon>Metazoa</taxon>
        <taxon>Ecdysozoa</taxon>
        <taxon>Arthropoda</taxon>
        <taxon>Crustacea</taxon>
        <taxon>Multicrustacea</taxon>
        <taxon>Malacostraca</taxon>
        <taxon>Eumalacostraca</taxon>
        <taxon>Eucarida</taxon>
        <taxon>Euphausiacea</taxon>
        <taxon>Euphausiidae</taxon>
        <taxon>Meganyctiphanes</taxon>
    </lineage>
</organism>
<evidence type="ECO:0000256" key="3">
    <source>
        <dbReference type="ARBA" id="ARBA00011913"/>
    </source>
</evidence>
<dbReference type="InterPro" id="IPR036264">
    <property type="entry name" value="Bact_exopeptidase_dim_dom"/>
</dbReference>
<dbReference type="SUPFAM" id="SSF55031">
    <property type="entry name" value="Bacterial exopeptidase dimerisation domain"/>
    <property type="match status" value="1"/>
</dbReference>
<evidence type="ECO:0000256" key="8">
    <source>
        <dbReference type="ARBA" id="ARBA00029656"/>
    </source>
</evidence>
<feature type="binding site" evidence="10">
    <location>
        <position position="370"/>
    </location>
    <ligand>
        <name>Zn(2+)</name>
        <dbReference type="ChEBI" id="CHEBI:29105"/>
        <label>2</label>
    </ligand>
</feature>
<accession>A0AAV2Q044</accession>
<feature type="domain" description="Peptidase M20 dimerisation" evidence="11">
    <location>
        <begin position="185"/>
        <end position="294"/>
    </location>
</feature>
<feature type="binding site" evidence="10">
    <location>
        <position position="144"/>
    </location>
    <ligand>
        <name>Zn(2+)</name>
        <dbReference type="ChEBI" id="CHEBI:29105"/>
        <label>2</label>
    </ligand>
</feature>
<comment type="similarity">
    <text evidence="2">Belongs to the peptidase M20A family.</text>
</comment>